<dbReference type="AlphaFoldDB" id="A0A4R0GQ69"/>
<dbReference type="Proteomes" id="UP000292274">
    <property type="component" value="Unassembled WGS sequence"/>
</dbReference>
<comment type="caution">
    <text evidence="2">The sequence shown here is derived from an EMBL/GenBank/DDBJ whole genome shotgun (WGS) entry which is preliminary data.</text>
</comment>
<organism evidence="2 3">
    <name type="scientific">Micromonospora zingiberis</name>
    <dbReference type="NCBI Taxonomy" id="2053011"/>
    <lineage>
        <taxon>Bacteria</taxon>
        <taxon>Bacillati</taxon>
        <taxon>Actinomycetota</taxon>
        <taxon>Actinomycetes</taxon>
        <taxon>Micromonosporales</taxon>
        <taxon>Micromonosporaceae</taxon>
        <taxon>Micromonospora</taxon>
    </lineage>
</organism>
<feature type="transmembrane region" description="Helical" evidence="1">
    <location>
        <begin position="6"/>
        <end position="25"/>
    </location>
</feature>
<protein>
    <recommendedName>
        <fullName evidence="4">Secreted protein</fullName>
    </recommendedName>
</protein>
<gene>
    <name evidence="2" type="ORF">E0H26_03980</name>
</gene>
<keyword evidence="1" id="KW-0812">Transmembrane</keyword>
<accession>A0A4R0GQ69</accession>
<name>A0A4R0GQ69_9ACTN</name>
<keyword evidence="1" id="KW-1133">Transmembrane helix</keyword>
<keyword evidence="3" id="KW-1185">Reference proteome</keyword>
<evidence type="ECO:0000256" key="1">
    <source>
        <dbReference type="SAM" id="Phobius"/>
    </source>
</evidence>
<sequence>MSDLAINLLASAVAGLAVWLSQRIFNYRKQARVRAFFGLAPGSSALLVVSKQAGAESPTAIEKADVSAMVELAVLLKSCDVTPRFFMHHERLSGMGEEVEFCIGGPMSNLRTAAHLKWHLPGVWQGTFEQDPEGLTLYVGDKPYARVRSEVDYALVARVYVDDGSRPIFVVLGQTALANEGAARYLVKERHALVRKYGSAGNFCFVLGIYGRQVYGSHFVRLVDDVTEAAFTARTAKPGPTGQAVTG</sequence>
<evidence type="ECO:0000313" key="3">
    <source>
        <dbReference type="Proteomes" id="UP000292274"/>
    </source>
</evidence>
<evidence type="ECO:0000313" key="2">
    <source>
        <dbReference type="EMBL" id="TCB99720.1"/>
    </source>
</evidence>
<dbReference type="EMBL" id="SJJR01000002">
    <property type="protein sequence ID" value="TCB99720.1"/>
    <property type="molecule type" value="Genomic_DNA"/>
</dbReference>
<dbReference type="RefSeq" id="WP_131300910.1">
    <property type="nucleotide sequence ID" value="NZ_SJJR01000002.1"/>
</dbReference>
<keyword evidence="1" id="KW-0472">Membrane</keyword>
<dbReference type="OrthoDB" id="3208544at2"/>
<proteinExistence type="predicted"/>
<reference evidence="2 3" key="1">
    <citation type="submission" date="2019-02" db="EMBL/GenBank/DDBJ databases">
        <title>Jishengella sp. nov., isolated from a root of Zingiber montanum.</title>
        <authorList>
            <person name="Kuncharoen N."/>
            <person name="Kudo T."/>
            <person name="Masahiro Y."/>
            <person name="Ohkuma M."/>
            <person name="Tanasupawat S."/>
        </authorList>
    </citation>
    <scope>NUCLEOTIDE SEQUENCE [LARGE SCALE GENOMIC DNA]</scope>
    <source>
        <strain evidence="2 3">PLAI 1-1</strain>
    </source>
</reference>
<evidence type="ECO:0008006" key="4">
    <source>
        <dbReference type="Google" id="ProtNLM"/>
    </source>
</evidence>